<keyword evidence="2" id="KW-1185">Reference proteome</keyword>
<proteinExistence type="predicted"/>
<protein>
    <recommendedName>
        <fullName evidence="3">DUF1330 domain-containing protein</fullName>
    </recommendedName>
</protein>
<evidence type="ECO:0000313" key="2">
    <source>
        <dbReference type="Proteomes" id="UP001418796"/>
    </source>
</evidence>
<dbReference type="RefSeq" id="WP_343129858.1">
    <property type="nucleotide sequence ID" value="NZ_JBCITK010000001.1"/>
</dbReference>
<comment type="caution">
    <text evidence="1">The sequence shown here is derived from an EMBL/GenBank/DDBJ whole genome shotgun (WGS) entry which is preliminary data.</text>
</comment>
<name>A0ABU9VFY8_9BACI</name>
<dbReference type="Proteomes" id="UP001418796">
    <property type="component" value="Unassembled WGS sequence"/>
</dbReference>
<organism evidence="1 2">
    <name type="scientific">Alkalicoccobacillus gibsonii</name>
    <dbReference type="NCBI Taxonomy" id="79881"/>
    <lineage>
        <taxon>Bacteria</taxon>
        <taxon>Bacillati</taxon>
        <taxon>Bacillota</taxon>
        <taxon>Bacilli</taxon>
        <taxon>Bacillales</taxon>
        <taxon>Bacillaceae</taxon>
        <taxon>Alkalicoccobacillus</taxon>
    </lineage>
</organism>
<dbReference type="EMBL" id="JBCITK010000001">
    <property type="protein sequence ID" value="MEN0642807.1"/>
    <property type="molecule type" value="Genomic_DNA"/>
</dbReference>
<sequence length="102" mass="11810">MNQSIRVFIEYKIQADAKVSYEAYMPTILNELAQEGATNIEWFEACDQPLLYVEMFVASSFSHYQRLKELRQIKTHTVFGALEDSIDGGLDKLHCWAFAKKK</sequence>
<accession>A0ABU9VFY8</accession>
<reference evidence="1 2" key="1">
    <citation type="submission" date="2024-03" db="EMBL/GenBank/DDBJ databases">
        <title>Bacilli Hybrid Assemblies.</title>
        <authorList>
            <person name="Kovac J."/>
        </authorList>
    </citation>
    <scope>NUCLEOTIDE SEQUENCE [LARGE SCALE GENOMIC DNA]</scope>
    <source>
        <strain evidence="1 2">FSL R7-0666</strain>
    </source>
</reference>
<gene>
    <name evidence="1" type="ORF">MKY91_06480</name>
</gene>
<evidence type="ECO:0008006" key="3">
    <source>
        <dbReference type="Google" id="ProtNLM"/>
    </source>
</evidence>
<evidence type="ECO:0000313" key="1">
    <source>
        <dbReference type="EMBL" id="MEN0642807.1"/>
    </source>
</evidence>